<evidence type="ECO:0000313" key="2">
    <source>
        <dbReference type="EMBL" id="QIP37745.1"/>
    </source>
</evidence>
<gene>
    <name evidence="2" type="ORF">G9444_0501</name>
</gene>
<dbReference type="Pfam" id="PF21831">
    <property type="entry name" value="DUF6891"/>
    <property type="match status" value="1"/>
</dbReference>
<organism evidence="2 3">
    <name type="scientific">Rhodococcus erythropolis</name>
    <name type="common">Arthrobacter picolinophilus</name>
    <dbReference type="NCBI Taxonomy" id="1833"/>
    <lineage>
        <taxon>Bacteria</taxon>
        <taxon>Bacillati</taxon>
        <taxon>Actinomycetota</taxon>
        <taxon>Actinomycetes</taxon>
        <taxon>Mycobacteriales</taxon>
        <taxon>Nocardiaceae</taxon>
        <taxon>Rhodococcus</taxon>
        <taxon>Rhodococcus erythropolis group</taxon>
    </lineage>
</organism>
<name>A0A6G9CL44_RHOER</name>
<dbReference type="InterPro" id="IPR054186">
    <property type="entry name" value="DUF6891"/>
</dbReference>
<evidence type="ECO:0000313" key="3">
    <source>
        <dbReference type="Proteomes" id="UP000502345"/>
    </source>
</evidence>
<dbReference type="AlphaFoldDB" id="A0A6G9CL44"/>
<evidence type="ECO:0000259" key="1">
    <source>
        <dbReference type="Pfam" id="PF21831"/>
    </source>
</evidence>
<accession>A0A6G9CL44</accession>
<dbReference type="Proteomes" id="UP000502345">
    <property type="component" value="Chromosome"/>
</dbReference>
<dbReference type="RefSeq" id="WP_166501712.1">
    <property type="nucleotide sequence ID" value="NZ_CP050124.1"/>
</dbReference>
<sequence>MLSAADIVAVREQARELVVPGFATFDAICEAARDCVEGGFENDELGRQIDAVVREVWDRRLGEQTQWAGPGDFERVSAAFAELERNGIVARMNFTCCMQCGTTEIDDERTSSEPDENGYPFAQWAYTFFHMQDAERLGDEPSDLYLSYSAFRPAHDLDPALVSAAFGGDETAKAQMIAHTDQTVGRQVADALRAQGLSVDWNGDNNQRIRISDVCWRKPLPQ</sequence>
<dbReference type="EMBL" id="CP050124">
    <property type="protein sequence ID" value="QIP37745.1"/>
    <property type="molecule type" value="Genomic_DNA"/>
</dbReference>
<reference evidence="2 3" key="1">
    <citation type="submission" date="2020-03" db="EMBL/GenBank/DDBJ databases">
        <title>Screen low temperature-resistant strains for efficient degradation of petroleum hydrocarbons under the low temperature.</title>
        <authorList>
            <person name="Wang Y."/>
            <person name="Chen J."/>
        </authorList>
    </citation>
    <scope>NUCLEOTIDE SEQUENCE [LARGE SCALE GENOMIC DNA]</scope>
    <source>
        <strain evidence="2 3">KB1</strain>
    </source>
</reference>
<protein>
    <recommendedName>
        <fullName evidence="1">DUF6891 domain-containing protein</fullName>
    </recommendedName>
</protein>
<proteinExistence type="predicted"/>
<feature type="domain" description="DUF6891" evidence="1">
    <location>
        <begin position="8"/>
        <end position="218"/>
    </location>
</feature>